<accession>A0A0E9S1Z8</accession>
<protein>
    <submittedName>
        <fullName evidence="1">Uncharacterized protein</fullName>
    </submittedName>
</protein>
<proteinExistence type="predicted"/>
<dbReference type="AlphaFoldDB" id="A0A0E9S1Z8"/>
<reference evidence="1" key="2">
    <citation type="journal article" date="2015" name="Fish Shellfish Immunol.">
        <title>Early steps in the European eel (Anguilla anguilla)-Vibrio vulnificus interaction in the gills: Role of the RtxA13 toxin.</title>
        <authorList>
            <person name="Callol A."/>
            <person name="Pajuelo D."/>
            <person name="Ebbesson L."/>
            <person name="Teles M."/>
            <person name="MacKenzie S."/>
            <person name="Amaro C."/>
        </authorList>
    </citation>
    <scope>NUCLEOTIDE SEQUENCE</scope>
</reference>
<evidence type="ECO:0000313" key="1">
    <source>
        <dbReference type="EMBL" id="JAH34553.1"/>
    </source>
</evidence>
<name>A0A0E9S1Z8_ANGAN</name>
<dbReference type="EMBL" id="GBXM01074024">
    <property type="protein sequence ID" value="JAH34553.1"/>
    <property type="molecule type" value="Transcribed_RNA"/>
</dbReference>
<reference evidence="1" key="1">
    <citation type="submission" date="2014-11" db="EMBL/GenBank/DDBJ databases">
        <authorList>
            <person name="Amaro Gonzalez C."/>
        </authorList>
    </citation>
    <scope>NUCLEOTIDE SEQUENCE</scope>
</reference>
<sequence>MEDIYFFLCFFQFLSLSLFFCYVNSLCLPPFIVWATIVFN</sequence>
<organism evidence="1">
    <name type="scientific">Anguilla anguilla</name>
    <name type="common">European freshwater eel</name>
    <name type="synonym">Muraena anguilla</name>
    <dbReference type="NCBI Taxonomy" id="7936"/>
    <lineage>
        <taxon>Eukaryota</taxon>
        <taxon>Metazoa</taxon>
        <taxon>Chordata</taxon>
        <taxon>Craniata</taxon>
        <taxon>Vertebrata</taxon>
        <taxon>Euteleostomi</taxon>
        <taxon>Actinopterygii</taxon>
        <taxon>Neopterygii</taxon>
        <taxon>Teleostei</taxon>
        <taxon>Anguilliformes</taxon>
        <taxon>Anguillidae</taxon>
        <taxon>Anguilla</taxon>
    </lineage>
</organism>